<dbReference type="STRING" id="1618671.UY67_C0001G0038"/>
<comment type="caution">
    <text evidence="10">The sequence shown here is derived from an EMBL/GenBank/DDBJ whole genome shotgun (WGS) entry which is preliminary data.</text>
</comment>
<keyword evidence="3 6" id="KW-0687">Ribonucleoprotein</keyword>
<dbReference type="Pfam" id="PF00333">
    <property type="entry name" value="Ribosomal_S5"/>
    <property type="match status" value="1"/>
</dbReference>
<evidence type="ECO:0000256" key="3">
    <source>
        <dbReference type="ARBA" id="ARBA00023274"/>
    </source>
</evidence>
<evidence type="ECO:0000256" key="2">
    <source>
        <dbReference type="ARBA" id="ARBA00022980"/>
    </source>
</evidence>
<dbReference type="Proteomes" id="UP000034273">
    <property type="component" value="Unassembled WGS sequence"/>
</dbReference>
<sequence length="216" mass="23053">MSEEQKTVEQEDVVVPAEISVDVPIVADEAGPRVSERKPFGGASRRGDRGGSRDRRGGPGGGRPRRGGDQGERRSEFAQKLIGIRRVARVMAGGRRFNFSAGIVIGDKKGRVGVGLGKAADTQLAIEKATRSAKRSMINLNLTKNRSISRNVESKYCASIVQIRPSPGRGLVAGSSVRTVLELAGVSDVTAKLLSRSKNPLNNARAAIEALRKLSK</sequence>
<dbReference type="Gene3D" id="3.30.160.20">
    <property type="match status" value="1"/>
</dbReference>
<feature type="region of interest" description="Disordered" evidence="8">
    <location>
        <begin position="25"/>
        <end position="75"/>
    </location>
</feature>
<evidence type="ECO:0000256" key="5">
    <source>
        <dbReference type="ARBA" id="ARBA00035519"/>
    </source>
</evidence>
<reference evidence="10 11" key="1">
    <citation type="journal article" date="2015" name="Nature">
        <title>rRNA introns, odd ribosomes, and small enigmatic genomes across a large radiation of phyla.</title>
        <authorList>
            <person name="Brown C.T."/>
            <person name="Hug L.A."/>
            <person name="Thomas B.C."/>
            <person name="Sharon I."/>
            <person name="Castelle C.J."/>
            <person name="Singh A."/>
            <person name="Wilkins M.J."/>
            <person name="Williams K.H."/>
            <person name="Banfield J.F."/>
        </authorList>
    </citation>
    <scope>NUCLEOTIDE SEQUENCE [LARGE SCALE GENOMIC DNA]</scope>
</reference>
<dbReference type="InterPro" id="IPR020568">
    <property type="entry name" value="Ribosomal_Su5_D2-typ_SF"/>
</dbReference>
<evidence type="ECO:0000256" key="4">
    <source>
        <dbReference type="ARBA" id="ARBA00035255"/>
    </source>
</evidence>
<dbReference type="InterPro" id="IPR005324">
    <property type="entry name" value="Ribosomal_uS5_C"/>
</dbReference>
<evidence type="ECO:0000313" key="10">
    <source>
        <dbReference type="EMBL" id="KKW25036.1"/>
    </source>
</evidence>
<dbReference type="InterPro" id="IPR013810">
    <property type="entry name" value="Ribosomal_uS5_N"/>
</dbReference>
<dbReference type="PANTHER" id="PTHR48277">
    <property type="entry name" value="MITOCHONDRIAL RIBOSOMAL PROTEIN S5"/>
    <property type="match status" value="1"/>
</dbReference>
<evidence type="ECO:0000256" key="6">
    <source>
        <dbReference type="PROSITE-ProRule" id="PRU00268"/>
    </source>
</evidence>
<name>A0A0G1X214_9BACT</name>
<feature type="domain" description="S5 DRBM" evidence="9">
    <location>
        <begin position="77"/>
        <end position="140"/>
    </location>
</feature>
<dbReference type="PANTHER" id="PTHR48277:SF1">
    <property type="entry name" value="MITOCHONDRIAL RIBOSOMAL PROTEIN S5"/>
    <property type="match status" value="1"/>
</dbReference>
<dbReference type="FunFam" id="3.30.230.10:FF:000002">
    <property type="entry name" value="30S ribosomal protein S5"/>
    <property type="match status" value="1"/>
</dbReference>
<dbReference type="GO" id="GO:0003735">
    <property type="term" value="F:structural constituent of ribosome"/>
    <property type="evidence" value="ECO:0007669"/>
    <property type="project" value="UniProtKB-UniRule"/>
</dbReference>
<dbReference type="InterPro" id="IPR000851">
    <property type="entry name" value="Ribosomal_uS5"/>
</dbReference>
<evidence type="ECO:0000259" key="9">
    <source>
        <dbReference type="PROSITE" id="PS50881"/>
    </source>
</evidence>
<dbReference type="GO" id="GO:1990904">
    <property type="term" value="C:ribonucleoprotein complex"/>
    <property type="evidence" value="ECO:0007669"/>
    <property type="project" value="UniProtKB-UniRule"/>
</dbReference>
<dbReference type="AlphaFoldDB" id="A0A0G1X214"/>
<evidence type="ECO:0000256" key="8">
    <source>
        <dbReference type="SAM" id="MobiDB-lite"/>
    </source>
</evidence>
<dbReference type="PATRIC" id="fig|1618671.3.peg.42"/>
<dbReference type="PROSITE" id="PS50881">
    <property type="entry name" value="S5_DSRBD"/>
    <property type="match status" value="1"/>
</dbReference>
<evidence type="ECO:0000256" key="1">
    <source>
        <dbReference type="ARBA" id="ARBA00008945"/>
    </source>
</evidence>
<gene>
    <name evidence="10" type="ORF">UY67_C0001G0038</name>
</gene>
<feature type="compositionally biased region" description="Basic and acidic residues" evidence="8">
    <location>
        <begin position="66"/>
        <end position="75"/>
    </location>
</feature>
<accession>A0A0G1X214</accession>
<dbReference type="Gene3D" id="3.30.230.10">
    <property type="match status" value="1"/>
</dbReference>
<dbReference type="EMBL" id="LCQW01000001">
    <property type="protein sequence ID" value="KKW25036.1"/>
    <property type="molecule type" value="Genomic_DNA"/>
</dbReference>
<dbReference type="SUPFAM" id="SSF54211">
    <property type="entry name" value="Ribosomal protein S5 domain 2-like"/>
    <property type="match status" value="1"/>
</dbReference>
<dbReference type="GO" id="GO:0006412">
    <property type="term" value="P:translation"/>
    <property type="evidence" value="ECO:0007669"/>
    <property type="project" value="InterPro"/>
</dbReference>
<comment type="similarity">
    <text evidence="1 7">Belongs to the universal ribosomal protein uS5 family.</text>
</comment>
<keyword evidence="2 6" id="KW-0689">Ribosomal protein</keyword>
<dbReference type="Pfam" id="PF03719">
    <property type="entry name" value="Ribosomal_S5_C"/>
    <property type="match status" value="1"/>
</dbReference>
<feature type="compositionally biased region" description="Basic and acidic residues" evidence="8">
    <location>
        <begin position="30"/>
        <end position="57"/>
    </location>
</feature>
<dbReference type="InterPro" id="IPR014721">
    <property type="entry name" value="Ribsml_uS5_D2-typ_fold_subgr"/>
</dbReference>
<dbReference type="GO" id="GO:0005737">
    <property type="term" value="C:cytoplasm"/>
    <property type="evidence" value="ECO:0007669"/>
    <property type="project" value="UniProtKB-ARBA"/>
</dbReference>
<dbReference type="GO" id="GO:0003723">
    <property type="term" value="F:RNA binding"/>
    <property type="evidence" value="ECO:0007669"/>
    <property type="project" value="InterPro"/>
</dbReference>
<dbReference type="SUPFAM" id="SSF54768">
    <property type="entry name" value="dsRNA-binding domain-like"/>
    <property type="match status" value="1"/>
</dbReference>
<organism evidence="10 11">
    <name type="scientific">Candidatus Kaiserbacteria bacterium GW2011_GWA2_52_12</name>
    <dbReference type="NCBI Taxonomy" id="1618671"/>
    <lineage>
        <taxon>Bacteria</taxon>
        <taxon>Candidatus Kaiseribacteriota</taxon>
    </lineage>
</organism>
<protein>
    <recommendedName>
        <fullName evidence="4">Small ribosomal subunit protein uS5</fullName>
    </recommendedName>
    <alternativeName>
        <fullName evidence="5">30S ribosomal protein S5</fullName>
    </alternativeName>
</protein>
<evidence type="ECO:0000256" key="7">
    <source>
        <dbReference type="RuleBase" id="RU003823"/>
    </source>
</evidence>
<dbReference type="GO" id="GO:0005840">
    <property type="term" value="C:ribosome"/>
    <property type="evidence" value="ECO:0007669"/>
    <property type="project" value="UniProtKB-KW"/>
</dbReference>
<evidence type="ECO:0000313" key="11">
    <source>
        <dbReference type="Proteomes" id="UP000034273"/>
    </source>
</evidence>
<proteinExistence type="inferred from homology"/>